<feature type="transmembrane region" description="Helical" evidence="8">
    <location>
        <begin position="197"/>
        <end position="218"/>
    </location>
</feature>
<evidence type="ECO:0000256" key="5">
    <source>
        <dbReference type="ARBA" id="ARBA00022692"/>
    </source>
</evidence>
<dbReference type="PRINTS" id="PR00175">
    <property type="entry name" value="NAALASMPORT"/>
</dbReference>
<comment type="subcellular location">
    <subcellularLocation>
        <location evidence="1 8">Cell membrane</location>
        <topology evidence="1 8">Multi-pass membrane protein</topology>
    </subcellularLocation>
</comment>
<feature type="transmembrane region" description="Helical" evidence="8">
    <location>
        <begin position="90"/>
        <end position="114"/>
    </location>
</feature>
<keyword evidence="10" id="KW-1185">Reference proteome</keyword>
<dbReference type="PANTHER" id="PTHR30330:SF3">
    <property type="entry name" value="TRANSCRIPTIONAL REGULATOR, LRP FAMILY"/>
    <property type="match status" value="1"/>
</dbReference>
<proteinExistence type="inferred from homology"/>
<name>A0ABR7NMW5_9FIRM</name>
<dbReference type="RefSeq" id="WP_262400621.1">
    <property type="nucleotide sequence ID" value="NZ_JACRTB010000022.1"/>
</dbReference>
<evidence type="ECO:0000313" key="10">
    <source>
        <dbReference type="Proteomes" id="UP000658131"/>
    </source>
</evidence>
<protein>
    <submittedName>
        <fullName evidence="9">Sodium:alanine symporter family protein</fullName>
    </submittedName>
</protein>
<feature type="transmembrane region" description="Helical" evidence="8">
    <location>
        <begin position="345"/>
        <end position="364"/>
    </location>
</feature>
<evidence type="ECO:0000256" key="3">
    <source>
        <dbReference type="ARBA" id="ARBA00022448"/>
    </source>
</evidence>
<dbReference type="NCBIfam" id="TIGR00835">
    <property type="entry name" value="agcS"/>
    <property type="match status" value="1"/>
</dbReference>
<keyword evidence="4 8" id="KW-1003">Cell membrane</keyword>
<feature type="transmembrane region" description="Helical" evidence="8">
    <location>
        <begin position="402"/>
        <end position="425"/>
    </location>
</feature>
<feature type="transmembrane region" description="Helical" evidence="8">
    <location>
        <begin position="134"/>
        <end position="152"/>
    </location>
</feature>
<keyword evidence="3 8" id="KW-0813">Transport</keyword>
<reference evidence="9 10" key="1">
    <citation type="submission" date="2020-08" db="EMBL/GenBank/DDBJ databases">
        <title>Genome public.</title>
        <authorList>
            <person name="Liu C."/>
            <person name="Sun Q."/>
        </authorList>
    </citation>
    <scope>NUCLEOTIDE SEQUENCE [LARGE SCALE GENOMIC DNA]</scope>
    <source>
        <strain evidence="9 10">BX1</strain>
    </source>
</reference>
<keyword evidence="8" id="KW-0769">Symport</keyword>
<comment type="similarity">
    <text evidence="2 8">Belongs to the alanine or glycine:cation symporter (AGCS) (TC 2.A.25) family.</text>
</comment>
<evidence type="ECO:0000256" key="2">
    <source>
        <dbReference type="ARBA" id="ARBA00009261"/>
    </source>
</evidence>
<organism evidence="9 10">
    <name type="scientific">Yanshouia hominis</name>
    <dbReference type="NCBI Taxonomy" id="2763673"/>
    <lineage>
        <taxon>Bacteria</taxon>
        <taxon>Bacillati</taxon>
        <taxon>Bacillota</taxon>
        <taxon>Clostridia</taxon>
        <taxon>Eubacteriales</taxon>
        <taxon>Oscillospiraceae</taxon>
        <taxon>Yanshouia</taxon>
    </lineage>
</organism>
<feature type="transmembrane region" description="Helical" evidence="8">
    <location>
        <begin position="376"/>
        <end position="396"/>
    </location>
</feature>
<keyword evidence="6 8" id="KW-1133">Transmembrane helix</keyword>
<evidence type="ECO:0000313" key="9">
    <source>
        <dbReference type="EMBL" id="MBC8577152.1"/>
    </source>
</evidence>
<gene>
    <name evidence="9" type="ORF">H8717_12135</name>
</gene>
<keyword evidence="7 8" id="KW-0472">Membrane</keyword>
<evidence type="ECO:0000256" key="7">
    <source>
        <dbReference type="ARBA" id="ARBA00023136"/>
    </source>
</evidence>
<feature type="transmembrane region" description="Helical" evidence="8">
    <location>
        <begin position="164"/>
        <end position="185"/>
    </location>
</feature>
<sequence>MLERIASAFWGPFTLLILLGLGGYLTLQTRFFSIRCLPEALRQMCRGETRRGGGRPSAWMAMSTALGATMGTGNIVGVATAMVAGGPGAILWMQIAALAGMMIKFSEVALAVEYRRLGPGPMGYLKLVYRSGKAKALPAAFAVCCLSSAVGMGNMTQSNAASQALSSLSVPPVCCAVFFGIFTFVATGRGVGGVMRLSAWIVPVITVGYLALAGAAVWQERAALPLALRAVGEGAFGLRAAAGGAAGYGVRSAVRYGLSRGIFSNEAGMGSSPIAHAEAGGKGPVEQGMWGILEVLIDTSLSCTLTALVLLTAGGGAFWRESGLDGAALATACFSAALDSRCGPVVSLFIALFGITSVCGWYAYGRRALEFLCPHCRVAMGAYRLLYAVGAALGAVWGSREIWLLCDFFTGTMLLLNLPGLIVLAPRVCRMVRTWEERRHRG</sequence>
<evidence type="ECO:0000256" key="6">
    <source>
        <dbReference type="ARBA" id="ARBA00022989"/>
    </source>
</evidence>
<dbReference type="EMBL" id="JACRTB010000022">
    <property type="protein sequence ID" value="MBC8577152.1"/>
    <property type="molecule type" value="Genomic_DNA"/>
</dbReference>
<evidence type="ECO:0000256" key="8">
    <source>
        <dbReference type="RuleBase" id="RU363064"/>
    </source>
</evidence>
<dbReference type="Pfam" id="PF01235">
    <property type="entry name" value="Na_Ala_symp"/>
    <property type="match status" value="1"/>
</dbReference>
<dbReference type="InterPro" id="IPR001463">
    <property type="entry name" value="Na/Ala_symport"/>
</dbReference>
<accession>A0ABR7NMW5</accession>
<keyword evidence="5 8" id="KW-0812">Transmembrane</keyword>
<dbReference type="Proteomes" id="UP000658131">
    <property type="component" value="Unassembled WGS sequence"/>
</dbReference>
<evidence type="ECO:0000256" key="1">
    <source>
        <dbReference type="ARBA" id="ARBA00004651"/>
    </source>
</evidence>
<feature type="transmembrane region" description="Helical" evidence="8">
    <location>
        <begin position="6"/>
        <end position="27"/>
    </location>
</feature>
<comment type="caution">
    <text evidence="9">The sequence shown here is derived from an EMBL/GenBank/DDBJ whole genome shotgun (WGS) entry which is preliminary data.</text>
</comment>
<evidence type="ECO:0000256" key="4">
    <source>
        <dbReference type="ARBA" id="ARBA00022475"/>
    </source>
</evidence>
<dbReference type="PANTHER" id="PTHR30330">
    <property type="entry name" value="AGSS FAMILY TRANSPORTER, SODIUM-ALANINE"/>
    <property type="match status" value="1"/>
</dbReference>
<feature type="transmembrane region" description="Helical" evidence="8">
    <location>
        <begin position="59"/>
        <end position="84"/>
    </location>
</feature>